<feature type="binding site" description="axial binding residue" evidence="15">
    <location>
        <position position="201"/>
    </location>
    <ligand>
        <name>heme b</name>
        <dbReference type="ChEBI" id="CHEBI:60344"/>
    </ligand>
    <ligandPart>
        <name>Fe</name>
        <dbReference type="ChEBI" id="CHEBI:18248"/>
    </ligandPart>
</feature>
<organism evidence="20 21">
    <name type="scientific">Crotalaria pallida</name>
    <name type="common">Smooth rattlebox</name>
    <name type="synonym">Crotalaria striata</name>
    <dbReference type="NCBI Taxonomy" id="3830"/>
    <lineage>
        <taxon>Eukaryota</taxon>
        <taxon>Viridiplantae</taxon>
        <taxon>Streptophyta</taxon>
        <taxon>Embryophyta</taxon>
        <taxon>Tracheophyta</taxon>
        <taxon>Spermatophyta</taxon>
        <taxon>Magnoliopsida</taxon>
        <taxon>eudicotyledons</taxon>
        <taxon>Gunneridae</taxon>
        <taxon>Pentapetalae</taxon>
        <taxon>rosids</taxon>
        <taxon>fabids</taxon>
        <taxon>Fabales</taxon>
        <taxon>Fabaceae</taxon>
        <taxon>Papilionoideae</taxon>
        <taxon>50 kb inversion clade</taxon>
        <taxon>genistoids sensu lato</taxon>
        <taxon>core genistoids</taxon>
        <taxon>Crotalarieae</taxon>
        <taxon>Crotalaria</taxon>
    </lineage>
</organism>
<dbReference type="InterPro" id="IPR000823">
    <property type="entry name" value="Peroxidase_pln"/>
</dbReference>
<evidence type="ECO:0000256" key="12">
    <source>
        <dbReference type="ARBA" id="ARBA00023180"/>
    </source>
</evidence>
<keyword evidence="8 15" id="KW-0106">Calcium</keyword>
<comment type="cofactor">
    <cofactor evidence="15 18">
        <name>Ca(2+)</name>
        <dbReference type="ChEBI" id="CHEBI:29108"/>
    </cofactor>
    <text evidence="15 18">Binds 2 calcium ions per subunit.</text>
</comment>
<keyword evidence="10 15" id="KW-0408">Iron</keyword>
<feature type="binding site" evidence="15">
    <location>
        <position position="258"/>
    </location>
    <ligand>
        <name>Ca(2+)</name>
        <dbReference type="ChEBI" id="CHEBI:29108"/>
        <label>2</label>
    </ligand>
</feature>
<evidence type="ECO:0000256" key="9">
    <source>
        <dbReference type="ARBA" id="ARBA00023002"/>
    </source>
</evidence>
<keyword evidence="6 18" id="KW-0349">Heme</keyword>
<evidence type="ECO:0000256" key="11">
    <source>
        <dbReference type="ARBA" id="ARBA00023157"/>
    </source>
</evidence>
<evidence type="ECO:0000256" key="7">
    <source>
        <dbReference type="ARBA" id="ARBA00022723"/>
    </source>
</evidence>
<dbReference type="EMBL" id="JAYWIO010000003">
    <property type="protein sequence ID" value="KAK7276104.1"/>
    <property type="molecule type" value="Genomic_DNA"/>
</dbReference>
<proteinExistence type="inferred from homology"/>
<evidence type="ECO:0000256" key="2">
    <source>
        <dbReference type="ARBA" id="ARBA00002322"/>
    </source>
</evidence>
<feature type="binding site" evidence="15">
    <location>
        <position position="74"/>
    </location>
    <ligand>
        <name>Ca(2+)</name>
        <dbReference type="ChEBI" id="CHEBI:29108"/>
        <label>1</label>
    </ligand>
</feature>
<dbReference type="GO" id="GO:0046872">
    <property type="term" value="F:metal ion binding"/>
    <property type="evidence" value="ECO:0007669"/>
    <property type="project" value="UniProtKB-UniRule"/>
</dbReference>
<dbReference type="CDD" id="cd00693">
    <property type="entry name" value="secretory_peroxidase"/>
    <property type="match status" value="1"/>
</dbReference>
<evidence type="ECO:0000256" key="18">
    <source>
        <dbReference type="RuleBase" id="RU362060"/>
    </source>
</evidence>
<evidence type="ECO:0000256" key="14">
    <source>
        <dbReference type="PIRSR" id="PIRSR600823-2"/>
    </source>
</evidence>
<dbReference type="PROSITE" id="PS50873">
    <property type="entry name" value="PEROXIDASE_4"/>
    <property type="match status" value="1"/>
</dbReference>
<sequence>MAFSPRFSSSAAIVMLALFIILLLIDGSSSAQLSENFYSKKCPNVFNAVKSVVHSAVAKEPRMGASLLRLHFHDCFVNGCDGSILLDDTSSFKGEKTAPPNNNSVRGFEVIDTIKSKVEAACPGVVSCADILAIAARDSIALLGGPTWNVKLGRRDSKTASFSDASSGVIPPPFSTLSNLISRFQAVGLSARDMVALSGAHTIGKARCTIYRDRIYNDTNIDKSFAKARQKNCPRKSGGTPKDNNVAGLDFKTPNHFDNNYYKNLINKKGLLHSDQELFNGGSTDSLVRAYSNNERAFNSDFAAAIIKMGNIKPLTGSNGQIRKHCRIAN</sequence>
<comment type="caution">
    <text evidence="20">The sequence shown here is derived from an EMBL/GenBank/DDBJ whole genome shotgun (WGS) entry which is preliminary data.</text>
</comment>
<dbReference type="EC" id="1.11.1.7" evidence="4 18"/>
<dbReference type="GO" id="GO:0006979">
    <property type="term" value="P:response to oxidative stress"/>
    <property type="evidence" value="ECO:0007669"/>
    <property type="project" value="UniProtKB-UniRule"/>
</dbReference>
<dbReference type="Gene3D" id="1.10.420.10">
    <property type="entry name" value="Peroxidase, domain 2"/>
    <property type="match status" value="1"/>
</dbReference>
<dbReference type="InterPro" id="IPR002016">
    <property type="entry name" value="Haem_peroxidase"/>
</dbReference>
<evidence type="ECO:0000313" key="20">
    <source>
        <dbReference type="EMBL" id="KAK7276104.1"/>
    </source>
</evidence>
<feature type="binding site" evidence="15">
    <location>
        <position position="95"/>
    </location>
    <ligand>
        <name>Ca(2+)</name>
        <dbReference type="ChEBI" id="CHEBI:29108"/>
        <label>1</label>
    </ligand>
</feature>
<dbReference type="SUPFAM" id="SSF48113">
    <property type="entry name" value="Heme-dependent peroxidases"/>
    <property type="match status" value="1"/>
</dbReference>
<dbReference type="PRINTS" id="PR00458">
    <property type="entry name" value="PEROXIDASE"/>
</dbReference>
<keyword evidence="18" id="KW-0732">Signal</keyword>
<dbReference type="GO" id="GO:0020037">
    <property type="term" value="F:heme binding"/>
    <property type="evidence" value="ECO:0007669"/>
    <property type="project" value="UniProtKB-UniRule"/>
</dbReference>
<comment type="similarity">
    <text evidence="18">Belongs to the peroxidase family. Classical plant (class III) peroxidase subfamily.</text>
</comment>
<keyword evidence="21" id="KW-1185">Reference proteome</keyword>
<dbReference type="FunFam" id="1.10.420.10:FF:000006">
    <property type="entry name" value="Peroxidase"/>
    <property type="match status" value="1"/>
</dbReference>
<dbReference type="GO" id="GO:0140825">
    <property type="term" value="F:lactoperoxidase activity"/>
    <property type="evidence" value="ECO:0007669"/>
    <property type="project" value="UniProtKB-EC"/>
</dbReference>
<dbReference type="GO" id="GO:0042744">
    <property type="term" value="P:hydrogen peroxide catabolic process"/>
    <property type="evidence" value="ECO:0007669"/>
    <property type="project" value="UniProtKB-KW"/>
</dbReference>
<dbReference type="PROSITE" id="PS00436">
    <property type="entry name" value="PEROXIDASE_2"/>
    <property type="match status" value="1"/>
</dbReference>
<dbReference type="Proteomes" id="UP001372338">
    <property type="component" value="Unassembled WGS sequence"/>
</dbReference>
<evidence type="ECO:0000256" key="1">
    <source>
        <dbReference type="ARBA" id="ARBA00000189"/>
    </source>
</evidence>
<accession>A0AAN9FGX5</accession>
<feature type="domain" description="Plant heme peroxidase family profile" evidence="19">
    <location>
        <begin position="32"/>
        <end position="330"/>
    </location>
</feature>
<evidence type="ECO:0000256" key="13">
    <source>
        <dbReference type="PIRSR" id="PIRSR600823-1"/>
    </source>
</evidence>
<keyword evidence="7 15" id="KW-0479">Metal-binding</keyword>
<dbReference type="PANTHER" id="PTHR31388:SF133">
    <property type="entry name" value="PEROXIDASE"/>
    <property type="match status" value="1"/>
</dbReference>
<feature type="chain" id="PRO_5042662868" description="Peroxidase" evidence="18">
    <location>
        <begin position="31"/>
        <end position="330"/>
    </location>
</feature>
<feature type="binding site" evidence="15">
    <location>
        <position position="253"/>
    </location>
    <ligand>
        <name>Ca(2+)</name>
        <dbReference type="ChEBI" id="CHEBI:29108"/>
        <label>2</label>
    </ligand>
</feature>
<dbReference type="Gene3D" id="1.10.520.10">
    <property type="match status" value="1"/>
</dbReference>
<feature type="binding site" evidence="15">
    <location>
        <position position="77"/>
    </location>
    <ligand>
        <name>Ca(2+)</name>
        <dbReference type="ChEBI" id="CHEBI:29108"/>
        <label>1</label>
    </ligand>
</feature>
<evidence type="ECO:0000256" key="5">
    <source>
        <dbReference type="ARBA" id="ARBA00022559"/>
    </source>
</evidence>
<keyword evidence="18" id="KW-0376">Hydrogen peroxide</keyword>
<dbReference type="Pfam" id="PF00141">
    <property type="entry name" value="peroxidase"/>
    <property type="match status" value="1"/>
</dbReference>
<evidence type="ECO:0000256" key="6">
    <source>
        <dbReference type="ARBA" id="ARBA00022617"/>
    </source>
</evidence>
<keyword evidence="18" id="KW-0964">Secreted</keyword>
<reference evidence="20 21" key="1">
    <citation type="submission" date="2024-01" db="EMBL/GenBank/DDBJ databases">
        <title>The genomes of 5 underutilized Papilionoideae crops provide insights into root nodulation and disease resistanc.</title>
        <authorList>
            <person name="Yuan L."/>
        </authorList>
    </citation>
    <scope>NUCLEOTIDE SEQUENCE [LARGE SCALE GENOMIC DNA]</scope>
    <source>
        <strain evidence="20">ZHUSHIDOU_FW_LH</strain>
        <tissue evidence="20">Leaf</tissue>
    </source>
</reference>
<evidence type="ECO:0000256" key="15">
    <source>
        <dbReference type="PIRSR" id="PIRSR600823-3"/>
    </source>
</evidence>
<evidence type="ECO:0000256" key="17">
    <source>
        <dbReference type="PIRSR" id="PIRSR600823-5"/>
    </source>
</evidence>
<evidence type="ECO:0000256" key="3">
    <source>
        <dbReference type="ARBA" id="ARBA00006873"/>
    </source>
</evidence>
<dbReference type="PROSITE" id="PS00435">
    <property type="entry name" value="PEROXIDASE_1"/>
    <property type="match status" value="1"/>
</dbReference>
<feature type="binding site" evidence="15">
    <location>
        <position position="81"/>
    </location>
    <ligand>
        <name>Ca(2+)</name>
        <dbReference type="ChEBI" id="CHEBI:29108"/>
        <label>1</label>
    </ligand>
</feature>
<evidence type="ECO:0000256" key="8">
    <source>
        <dbReference type="ARBA" id="ARBA00022837"/>
    </source>
</evidence>
<evidence type="ECO:0000313" key="21">
    <source>
        <dbReference type="Proteomes" id="UP001372338"/>
    </source>
</evidence>
<feature type="disulfide bond" evidence="17">
    <location>
        <begin position="128"/>
        <end position="326"/>
    </location>
</feature>
<feature type="binding site" evidence="15">
    <location>
        <position position="202"/>
    </location>
    <ligand>
        <name>Ca(2+)</name>
        <dbReference type="ChEBI" id="CHEBI:29108"/>
        <label>2</label>
    </ligand>
</feature>
<feature type="disulfide bond" evidence="17">
    <location>
        <begin position="75"/>
        <end position="80"/>
    </location>
</feature>
<dbReference type="InterPro" id="IPR019793">
    <property type="entry name" value="Peroxidases_heam-ligand_BS"/>
</dbReference>
<comment type="subcellular location">
    <subcellularLocation>
        <location evidence="18">Secreted</location>
    </subcellularLocation>
</comment>
<dbReference type="AlphaFoldDB" id="A0AAN9FGX5"/>
<comment type="cofactor">
    <cofactor evidence="15 18">
        <name>heme b</name>
        <dbReference type="ChEBI" id="CHEBI:60344"/>
    </cofactor>
    <text evidence="15 18">Binds 1 heme b (iron(II)-protoporphyrin IX) group per subunit.</text>
</comment>
<feature type="binding site" evidence="14">
    <location>
        <position position="171"/>
    </location>
    <ligand>
        <name>substrate</name>
    </ligand>
</feature>
<dbReference type="PANTHER" id="PTHR31388">
    <property type="entry name" value="PEROXIDASE 72-RELATED"/>
    <property type="match status" value="1"/>
</dbReference>
<evidence type="ECO:0000259" key="19">
    <source>
        <dbReference type="PROSITE" id="PS50873"/>
    </source>
</evidence>
<comment type="catalytic activity">
    <reaction evidence="1 18">
        <text>2 a phenolic donor + H2O2 = 2 a phenolic radical donor + 2 H2O</text>
        <dbReference type="Rhea" id="RHEA:56136"/>
        <dbReference type="ChEBI" id="CHEBI:15377"/>
        <dbReference type="ChEBI" id="CHEBI:16240"/>
        <dbReference type="ChEBI" id="CHEBI:139520"/>
        <dbReference type="ChEBI" id="CHEBI:139521"/>
        <dbReference type="EC" id="1.11.1.7"/>
    </reaction>
</comment>
<keyword evidence="5 18" id="KW-0575">Peroxidase</keyword>
<evidence type="ECO:0000256" key="10">
    <source>
        <dbReference type="ARBA" id="ARBA00023004"/>
    </source>
</evidence>
<keyword evidence="9 18" id="KW-0560">Oxidoreductase</keyword>
<comment type="function">
    <text evidence="2">Removal of H(2)O(2), oxidation of toxic reductants, biosynthesis and degradation of lignin, suberization, auxin catabolism, response to environmental stresses such as wounding, pathogen attack and oxidative stress. These functions might be dependent on each isozyme/isoform in each plant tissue.</text>
</comment>
<dbReference type="InterPro" id="IPR010255">
    <property type="entry name" value="Haem_peroxidase_sf"/>
</dbReference>
<feature type="binding site" evidence="15">
    <location>
        <position position="79"/>
    </location>
    <ligand>
        <name>Ca(2+)</name>
        <dbReference type="ChEBI" id="CHEBI:29108"/>
        <label>1</label>
    </ligand>
</feature>
<dbReference type="InterPro" id="IPR033905">
    <property type="entry name" value="Secretory_peroxidase"/>
</dbReference>
<gene>
    <name evidence="20" type="ORF">RIF29_17237</name>
</gene>
<feature type="binding site" evidence="15">
    <location>
        <position position="83"/>
    </location>
    <ligand>
        <name>Ca(2+)</name>
        <dbReference type="ChEBI" id="CHEBI:29108"/>
        <label>1</label>
    </ligand>
</feature>
<protein>
    <recommendedName>
        <fullName evidence="4 18">Peroxidase</fullName>
        <ecNumber evidence="4 18">1.11.1.7</ecNumber>
    </recommendedName>
</protein>
<keyword evidence="11 17" id="KW-1015">Disulfide bond</keyword>
<dbReference type="PRINTS" id="PR00461">
    <property type="entry name" value="PLPEROXIDASE"/>
</dbReference>
<keyword evidence="12" id="KW-0325">Glycoprotein</keyword>
<feature type="disulfide bond" evidence="17">
    <location>
        <begin position="208"/>
        <end position="233"/>
    </location>
</feature>
<feature type="active site" description="Proton acceptor" evidence="13">
    <location>
        <position position="73"/>
    </location>
</feature>
<evidence type="ECO:0000256" key="4">
    <source>
        <dbReference type="ARBA" id="ARBA00012313"/>
    </source>
</evidence>
<feature type="binding site" evidence="15">
    <location>
        <position position="250"/>
    </location>
    <ligand>
        <name>Ca(2+)</name>
        <dbReference type="ChEBI" id="CHEBI:29108"/>
        <label>2</label>
    </ligand>
</feature>
<comment type="similarity">
    <text evidence="3">Belongs to the peroxidase family. Ascorbate peroxidase subfamily.</text>
</comment>
<feature type="disulfide bond" evidence="17">
    <location>
        <begin position="42"/>
        <end position="122"/>
    </location>
</feature>
<feature type="site" description="Transition state stabilizer" evidence="16">
    <location>
        <position position="69"/>
    </location>
</feature>
<name>A0AAN9FGX5_CROPI</name>
<feature type="signal peptide" evidence="18">
    <location>
        <begin position="1"/>
        <end position="30"/>
    </location>
</feature>
<evidence type="ECO:0000256" key="16">
    <source>
        <dbReference type="PIRSR" id="PIRSR600823-4"/>
    </source>
</evidence>
<dbReference type="InterPro" id="IPR019794">
    <property type="entry name" value="Peroxidases_AS"/>
</dbReference>
<dbReference type="GO" id="GO:0005576">
    <property type="term" value="C:extracellular region"/>
    <property type="evidence" value="ECO:0007669"/>
    <property type="project" value="UniProtKB-SubCell"/>
</dbReference>
<dbReference type="FunFam" id="1.10.520.10:FF:000001">
    <property type="entry name" value="Peroxidase"/>
    <property type="match status" value="1"/>
</dbReference>